<keyword evidence="6 10" id="KW-1133">Transmembrane helix</keyword>
<evidence type="ECO:0000256" key="2">
    <source>
        <dbReference type="ARBA" id="ARBA00009187"/>
    </source>
</evidence>
<evidence type="ECO:0000256" key="1">
    <source>
        <dbReference type="ARBA" id="ARBA00004477"/>
    </source>
</evidence>
<gene>
    <name evidence="12" type="primary">Necator_chrII.g7614</name>
    <name evidence="12" type="ORF">RB195_019820</name>
</gene>
<keyword evidence="8 10" id="KW-0443">Lipid metabolism</keyword>
<proteinExistence type="inferred from homology"/>
<reference evidence="12 13" key="1">
    <citation type="submission" date="2023-08" db="EMBL/GenBank/DDBJ databases">
        <title>A Necator americanus chromosomal reference genome.</title>
        <authorList>
            <person name="Ilik V."/>
            <person name="Petrzelkova K.J."/>
            <person name="Pardy F."/>
            <person name="Fuh T."/>
            <person name="Niatou-Singa F.S."/>
            <person name="Gouil Q."/>
            <person name="Baker L."/>
            <person name="Ritchie M.E."/>
            <person name="Jex A.R."/>
            <person name="Gazzola D."/>
            <person name="Li H."/>
            <person name="Toshio Fujiwara R."/>
            <person name="Zhan B."/>
            <person name="Aroian R.V."/>
            <person name="Pafco B."/>
            <person name="Schwarz E.M."/>
        </authorList>
    </citation>
    <scope>NUCLEOTIDE SEQUENCE [LARGE SCALE GENOMIC DNA]</scope>
    <source>
        <strain evidence="12 13">Aroian</strain>
        <tissue evidence="12">Whole animal</tissue>
    </source>
</reference>
<keyword evidence="9 10" id="KW-0472">Membrane</keyword>
<dbReference type="Proteomes" id="UP001303046">
    <property type="component" value="Unassembled WGS sequence"/>
</dbReference>
<evidence type="ECO:0000256" key="6">
    <source>
        <dbReference type="ARBA" id="ARBA00022989"/>
    </source>
</evidence>
<organism evidence="12 13">
    <name type="scientific">Necator americanus</name>
    <name type="common">Human hookworm</name>
    <dbReference type="NCBI Taxonomy" id="51031"/>
    <lineage>
        <taxon>Eukaryota</taxon>
        <taxon>Metazoa</taxon>
        <taxon>Ecdysozoa</taxon>
        <taxon>Nematoda</taxon>
        <taxon>Chromadorea</taxon>
        <taxon>Rhabditida</taxon>
        <taxon>Rhabditina</taxon>
        <taxon>Rhabditomorpha</taxon>
        <taxon>Strongyloidea</taxon>
        <taxon>Ancylostomatidae</taxon>
        <taxon>Bunostominae</taxon>
        <taxon>Necator</taxon>
    </lineage>
</organism>
<evidence type="ECO:0000256" key="10">
    <source>
        <dbReference type="RuleBase" id="RU368065"/>
    </source>
</evidence>
<comment type="function">
    <text evidence="10">Mediator of sterol homeostasis involved in sterol uptake, trafficking and distribution into membranes.</text>
</comment>
<evidence type="ECO:0000256" key="5">
    <source>
        <dbReference type="ARBA" id="ARBA00022824"/>
    </source>
</evidence>
<dbReference type="PANTHER" id="PTHR14467">
    <property type="entry name" value="ARV1"/>
    <property type="match status" value="1"/>
</dbReference>
<keyword evidence="5 10" id="KW-0256">Endoplasmic reticulum</keyword>
<name>A0ABR1CI60_NECAM</name>
<protein>
    <recommendedName>
        <fullName evidence="10">Protein ARV</fullName>
    </recommendedName>
</protein>
<feature type="transmembrane region" description="Helical" evidence="10">
    <location>
        <begin position="208"/>
        <end position="225"/>
    </location>
</feature>
<evidence type="ECO:0000256" key="3">
    <source>
        <dbReference type="ARBA" id="ARBA00022448"/>
    </source>
</evidence>
<keyword evidence="7 10" id="KW-0445">Lipid transport</keyword>
<evidence type="ECO:0000256" key="7">
    <source>
        <dbReference type="ARBA" id="ARBA00023055"/>
    </source>
</evidence>
<evidence type="ECO:0000256" key="4">
    <source>
        <dbReference type="ARBA" id="ARBA00022692"/>
    </source>
</evidence>
<dbReference type="PANTHER" id="PTHR14467:SF0">
    <property type="entry name" value="PROTEIN ARV1"/>
    <property type="match status" value="1"/>
</dbReference>
<keyword evidence="3 10" id="KW-0813">Transport</keyword>
<comment type="caution">
    <text evidence="12">The sequence shown here is derived from an EMBL/GenBank/DDBJ whole genome shotgun (WGS) entry which is preliminary data.</text>
</comment>
<keyword evidence="4 10" id="KW-0812">Transmembrane</keyword>
<evidence type="ECO:0000313" key="12">
    <source>
        <dbReference type="EMBL" id="KAK6737348.1"/>
    </source>
</evidence>
<keyword evidence="11" id="KW-0732">Signal</keyword>
<feature type="transmembrane region" description="Helical" evidence="10">
    <location>
        <begin position="255"/>
        <end position="276"/>
    </location>
</feature>
<evidence type="ECO:0000256" key="8">
    <source>
        <dbReference type="ARBA" id="ARBA00023098"/>
    </source>
</evidence>
<feature type="transmembrane region" description="Helical" evidence="10">
    <location>
        <begin position="179"/>
        <end position="196"/>
    </location>
</feature>
<evidence type="ECO:0000256" key="9">
    <source>
        <dbReference type="ARBA" id="ARBA00023136"/>
    </source>
</evidence>
<comment type="similarity">
    <text evidence="2 10">Belongs to the ARV1 family.</text>
</comment>
<dbReference type="EMBL" id="JAVFWL010000002">
    <property type="protein sequence ID" value="KAK6737348.1"/>
    <property type="molecule type" value="Genomic_DNA"/>
</dbReference>
<feature type="signal peptide" evidence="11">
    <location>
        <begin position="1"/>
        <end position="19"/>
    </location>
</feature>
<evidence type="ECO:0000313" key="13">
    <source>
        <dbReference type="Proteomes" id="UP001303046"/>
    </source>
</evidence>
<accession>A0ABR1CI60</accession>
<comment type="subcellular location">
    <subcellularLocation>
        <location evidence="1 10">Endoplasmic reticulum membrane</location>
        <topology evidence="1 10">Multi-pass membrane protein</topology>
    </subcellularLocation>
</comment>
<sequence>MVSSAQCTLLLLLLDPVKYITLTSVHQFAFKSRLHSTVSFQNLQSLEKLVISDLSSPSRMHNREFMCVNCMQPSSSLYQIYSEGVIRLSDCKSCGAVVDKYVEYDTMLVIIDLIIHNISAYRHLIYNMKIQNQLRVAVIFLFCDAYDKWISGRAGVYNIYDLEWIFYKSLLQSTLEMCTYVAVIIFCEILVHSFCLDRIELISRGTIIGYYGNVAVVLSIIFRLSKEFSYRSVTQLFIFVSHIQVQRTLFPDLSLVTNCVVVAIGVALSMLSGLLCRSFLEY</sequence>
<evidence type="ECO:0000256" key="11">
    <source>
        <dbReference type="SAM" id="SignalP"/>
    </source>
</evidence>
<feature type="chain" id="PRO_5047053489" description="Protein ARV" evidence="11">
    <location>
        <begin position="20"/>
        <end position="282"/>
    </location>
</feature>
<dbReference type="InterPro" id="IPR007290">
    <property type="entry name" value="Arv1"/>
</dbReference>
<keyword evidence="13" id="KW-1185">Reference proteome</keyword>
<dbReference type="Pfam" id="PF04161">
    <property type="entry name" value="Arv1"/>
    <property type="match status" value="1"/>
</dbReference>